<dbReference type="InterPro" id="IPR010496">
    <property type="entry name" value="AL/BT2_dom"/>
</dbReference>
<reference evidence="3 4" key="1">
    <citation type="submission" date="2019-02" db="EMBL/GenBank/DDBJ databases">
        <title>Arundinibacter roseus gen. nov., sp. nov., a new member of the family Cytophagaceae.</title>
        <authorList>
            <person name="Szuroczki S."/>
            <person name="Khayer B."/>
            <person name="Sproer C."/>
            <person name="Toumi M."/>
            <person name="Szabo A."/>
            <person name="Felfoldi T."/>
            <person name="Schumann P."/>
            <person name="Toth E."/>
        </authorList>
    </citation>
    <scope>NUCLEOTIDE SEQUENCE [LARGE SCALE GENOMIC DNA]</scope>
    <source>
        <strain evidence="3 4">DMA-k-7a</strain>
    </source>
</reference>
<dbReference type="OrthoDB" id="9787527at2"/>
<comment type="caution">
    <text evidence="3">The sequence shown here is derived from an EMBL/GenBank/DDBJ whole genome shotgun (WGS) entry which is preliminary data.</text>
</comment>
<dbReference type="Gene3D" id="2.60.120.560">
    <property type="entry name" value="Exo-inulinase, domain 1"/>
    <property type="match status" value="1"/>
</dbReference>
<proteinExistence type="predicted"/>
<evidence type="ECO:0000256" key="1">
    <source>
        <dbReference type="SAM" id="SignalP"/>
    </source>
</evidence>
<evidence type="ECO:0000259" key="2">
    <source>
        <dbReference type="Pfam" id="PF06439"/>
    </source>
</evidence>
<evidence type="ECO:0000313" key="3">
    <source>
        <dbReference type="EMBL" id="TDB65873.1"/>
    </source>
</evidence>
<name>A0A4R4KDX7_9BACT</name>
<dbReference type="AlphaFoldDB" id="A0A4R4KDX7"/>
<accession>A0A4R4KDX7</accession>
<protein>
    <submittedName>
        <fullName evidence="3">DUF1080 domain-containing protein</fullName>
    </submittedName>
</protein>
<sequence length="287" mass="32282">MKNVTLSILFVLVSFVAMAQKKADKEEWRQLFNGKDLSGWDLKIRGYDLNENFGNTFRIEDGKIVTRYDQYDEFKQRYGHLFYKEDFSYYRVAVEYRFVGQQPKGGEGWAERNSGIMVHGQSAASMGKDQDFPISIEVQLLGGLGKGKRTTCNLCTPGTNVVMDGKLVTQHCINSTSQTYDGDQWVRAEVLVLGDSLIQHFINGDMVLDYQKPQVGGGTVSGFDPAQKPDGKLLTSGSISLQSESHPVEFRKVELLNLKGCMDPKATNFKSYFVKEDNSLCTYKGKK</sequence>
<evidence type="ECO:0000313" key="4">
    <source>
        <dbReference type="Proteomes" id="UP000295706"/>
    </source>
</evidence>
<organism evidence="3 4">
    <name type="scientific">Arundinibacter roseus</name>
    <dbReference type="NCBI Taxonomy" id="2070510"/>
    <lineage>
        <taxon>Bacteria</taxon>
        <taxon>Pseudomonadati</taxon>
        <taxon>Bacteroidota</taxon>
        <taxon>Cytophagia</taxon>
        <taxon>Cytophagales</taxon>
        <taxon>Spirosomataceae</taxon>
        <taxon>Arundinibacter</taxon>
    </lineage>
</organism>
<gene>
    <name evidence="3" type="ORF">EZE20_08895</name>
</gene>
<feature type="chain" id="PRO_5020259789" evidence="1">
    <location>
        <begin position="20"/>
        <end position="287"/>
    </location>
</feature>
<dbReference type="GO" id="GO:0016787">
    <property type="term" value="F:hydrolase activity"/>
    <property type="evidence" value="ECO:0007669"/>
    <property type="project" value="InterPro"/>
</dbReference>
<dbReference type="RefSeq" id="WP_132116678.1">
    <property type="nucleotide sequence ID" value="NZ_SMJU01000005.1"/>
</dbReference>
<keyword evidence="4" id="KW-1185">Reference proteome</keyword>
<dbReference type="Proteomes" id="UP000295706">
    <property type="component" value="Unassembled WGS sequence"/>
</dbReference>
<feature type="domain" description="3-keto-alpha-glucoside-1,2-lyase/3-keto-2-hydroxy-glucal hydratase" evidence="2">
    <location>
        <begin position="27"/>
        <end position="255"/>
    </location>
</feature>
<dbReference type="EMBL" id="SMJU01000005">
    <property type="protein sequence ID" value="TDB65873.1"/>
    <property type="molecule type" value="Genomic_DNA"/>
</dbReference>
<keyword evidence="1" id="KW-0732">Signal</keyword>
<feature type="signal peptide" evidence="1">
    <location>
        <begin position="1"/>
        <end position="19"/>
    </location>
</feature>
<dbReference type="Pfam" id="PF06439">
    <property type="entry name" value="3keto-disac_hyd"/>
    <property type="match status" value="1"/>
</dbReference>